<evidence type="ECO:0000259" key="1">
    <source>
        <dbReference type="Pfam" id="PF20613"/>
    </source>
</evidence>
<feature type="domain" description="HipA-like kinase" evidence="1">
    <location>
        <begin position="7"/>
        <end position="142"/>
    </location>
</feature>
<sequence length="325" mass="38018">MKKHIRIAEVLTPIETKGLSKPIMIVGNDGRDYFLKNPWIIDPKSGEKMHLDCMFLQEVLVSEIATYLNLNIPEYAVVEINKETLDRFSTLRLNGFSEGLFFASTLIKNVETNYIESCGSSPENDLLKQSWYDFYSNISNKDDFGKLIVMDLFVCNFDRFGNVGNLIVATKEEKREFFIIDHGFTFWGHVWVDSKKNMMRQIVNTELYLDMYFRKLIGASGYRFPLSGLGTLFRAIDQHINLEKDSVLPFIQTIELIEQIDKRMVYTWIENIPESWFISYDEQIERYTEFILSKKKMIRELLNTMVYNGAFHSYKGGILPWSRTT</sequence>
<dbReference type="InterPro" id="IPR046748">
    <property type="entry name" value="HipA_2"/>
</dbReference>
<evidence type="ECO:0000313" key="2">
    <source>
        <dbReference type="EMBL" id="MFK0522298.1"/>
    </source>
</evidence>
<dbReference type="GO" id="GO:0016301">
    <property type="term" value="F:kinase activity"/>
    <property type="evidence" value="ECO:0007669"/>
    <property type="project" value="UniProtKB-KW"/>
</dbReference>
<proteinExistence type="predicted"/>
<dbReference type="Pfam" id="PF20613">
    <property type="entry name" value="HipA_2"/>
    <property type="match status" value="1"/>
</dbReference>
<dbReference type="EMBL" id="JBIYSL010000002">
    <property type="protein sequence ID" value="MFK0522298.1"/>
    <property type="molecule type" value="Genomic_DNA"/>
</dbReference>
<gene>
    <name evidence="2" type="ORF">ACINKY_08800</name>
</gene>
<protein>
    <submittedName>
        <fullName evidence="2">HipA family kinase</fullName>
    </submittedName>
</protein>
<keyword evidence="3" id="KW-1185">Reference proteome</keyword>
<keyword evidence="2" id="KW-0418">Kinase</keyword>
<comment type="caution">
    <text evidence="2">The sequence shown here is derived from an EMBL/GenBank/DDBJ whole genome shotgun (WGS) entry which is preliminary data.</text>
</comment>
<organism evidence="2 3">
    <name type="scientific">Paenibacillus illinoisensis</name>
    <dbReference type="NCBI Taxonomy" id="59845"/>
    <lineage>
        <taxon>Bacteria</taxon>
        <taxon>Bacillati</taxon>
        <taxon>Bacillota</taxon>
        <taxon>Bacilli</taxon>
        <taxon>Bacillales</taxon>
        <taxon>Paenibacillaceae</taxon>
        <taxon>Paenibacillus</taxon>
    </lineage>
</organism>
<evidence type="ECO:0000313" key="3">
    <source>
        <dbReference type="Proteomes" id="UP001618531"/>
    </source>
</evidence>
<keyword evidence="2" id="KW-0808">Transferase</keyword>
<name>A0ABW8HRL0_9BACL</name>
<reference evidence="2 3" key="1">
    <citation type="submission" date="2024-11" db="EMBL/GenBank/DDBJ databases">
        <title>Identification and Characterization of a Novel Fosfomycin Bacillithiol Transferase FosB8 in Paenibacillus illinoisensis.</title>
        <authorList>
            <person name="Lu W."/>
        </authorList>
    </citation>
    <scope>NUCLEOTIDE SEQUENCE [LARGE SCALE GENOMIC DNA]</scope>
    <source>
        <strain evidence="2 3">WP77</strain>
    </source>
</reference>
<accession>A0ABW8HRL0</accession>
<dbReference type="Proteomes" id="UP001618531">
    <property type="component" value="Unassembled WGS sequence"/>
</dbReference>